<sequence length="84" mass="9377">MKTCIACGMPMTKAADYALGDESKDYCLYCARPDGSMQSYPEKVEGMTDFLIRTQGLDQEAARQTAIRTLSKLPAWQDREITSC</sequence>
<organism evidence="2">
    <name type="scientific">Desulfitobacterium hafniense</name>
    <name type="common">Desulfitobacterium frappieri</name>
    <dbReference type="NCBI Taxonomy" id="49338"/>
    <lineage>
        <taxon>Bacteria</taxon>
        <taxon>Bacillati</taxon>
        <taxon>Bacillota</taxon>
        <taxon>Clostridia</taxon>
        <taxon>Eubacteriales</taxon>
        <taxon>Desulfitobacteriaceae</taxon>
        <taxon>Desulfitobacterium</taxon>
    </lineage>
</organism>
<evidence type="ECO:0000313" key="4">
    <source>
        <dbReference type="Proteomes" id="UP000054623"/>
    </source>
</evidence>
<dbReference type="Pfam" id="PF12674">
    <property type="entry name" value="Zn_ribbon_2"/>
    <property type="match status" value="1"/>
</dbReference>
<accession>A0A098B3G4</accession>
<dbReference type="AlphaFoldDB" id="A0A098B3G4"/>
<dbReference type="RefSeq" id="WP_005817543.1">
    <property type="nucleotide sequence ID" value="NZ_CABKQQ010000062.1"/>
</dbReference>
<dbReference type="PATRIC" id="fig|49338.4.peg.3268"/>
<protein>
    <submittedName>
        <fullName evidence="3">AraC family transcriptional regulator</fullName>
    </submittedName>
    <submittedName>
        <fullName evidence="2">Zinc ribbon domain</fullName>
    </submittedName>
</protein>
<reference evidence="3 4" key="2">
    <citation type="submission" date="2015-12" db="EMBL/GenBank/DDBJ databases">
        <title>Draft Genome Sequence of Desulfitobacterium hafniense Strain DH, a Sulfate-reducing Bacterium Isolated from Paddy Soils.</title>
        <authorList>
            <person name="Bao P."/>
            <person name="Zhang X."/>
            <person name="Li G."/>
        </authorList>
    </citation>
    <scope>NUCLEOTIDE SEQUENCE [LARGE SCALE GENOMIC DNA]</scope>
    <source>
        <strain evidence="3 4">DH</strain>
    </source>
</reference>
<feature type="domain" description="Putative zinc ribbon" evidence="1">
    <location>
        <begin position="3"/>
        <end position="77"/>
    </location>
</feature>
<dbReference type="EMBL" id="LK996017">
    <property type="protein sequence ID" value="CDX02920.1"/>
    <property type="molecule type" value="Genomic_DNA"/>
</dbReference>
<proteinExistence type="predicted"/>
<dbReference type="InterPro" id="IPR025868">
    <property type="entry name" value="Zn_ribbon_dom_put"/>
</dbReference>
<evidence type="ECO:0000313" key="2">
    <source>
        <dbReference type="EMBL" id="CDX02920.1"/>
    </source>
</evidence>
<evidence type="ECO:0000259" key="1">
    <source>
        <dbReference type="Pfam" id="PF12674"/>
    </source>
</evidence>
<dbReference type="Proteomes" id="UP000054623">
    <property type="component" value="Unassembled WGS sequence"/>
</dbReference>
<name>A0A098B3G4_DESHA</name>
<evidence type="ECO:0000313" key="3">
    <source>
        <dbReference type="EMBL" id="KTE90013.1"/>
    </source>
</evidence>
<gene>
    <name evidence="3" type="ORF">AT727_08785</name>
    <name evidence="2" type="ORF">DPCES_3033</name>
</gene>
<dbReference type="OrthoDB" id="9801008at2"/>
<dbReference type="EMBL" id="LOCK01000050">
    <property type="protein sequence ID" value="KTE90013.1"/>
    <property type="molecule type" value="Genomic_DNA"/>
</dbReference>
<reference evidence="2" key="1">
    <citation type="submission" date="2014-07" db="EMBL/GenBank/DDBJ databases">
        <authorList>
            <person name="Hornung V.Bastian."/>
        </authorList>
    </citation>
    <scope>NUCLEOTIDE SEQUENCE</scope>
    <source>
        <strain evidence="2">PCE-S</strain>
    </source>
</reference>